<sequence>MNVYLGYVFGSVVLDIIANIFLEMSKGFKHKVWGTLAVLFIMGAFVLLALAVKGIDLFVAYTIWGTLSIIGTALATRVLFQHRIHLVSWFGLAILIFSILLMNAASTLPAA</sequence>
<dbReference type="PANTHER" id="PTHR30561:SF6">
    <property type="entry name" value="SPERMIDINE EXPORT PROTEIN MDTI"/>
    <property type="match status" value="1"/>
</dbReference>
<evidence type="ECO:0000256" key="3">
    <source>
        <dbReference type="ARBA" id="ARBA00021114"/>
    </source>
</evidence>
<evidence type="ECO:0000313" key="11">
    <source>
        <dbReference type="EMBL" id="MBO1926429.1"/>
    </source>
</evidence>
<keyword evidence="6 9" id="KW-0812">Transmembrane</keyword>
<comment type="subunit">
    <text evidence="2">Forms a complex with MdtJ.</text>
</comment>
<evidence type="ECO:0000256" key="7">
    <source>
        <dbReference type="ARBA" id="ARBA00022989"/>
    </source>
</evidence>
<dbReference type="Pfam" id="PF00893">
    <property type="entry name" value="Multi_Drug_Res"/>
    <property type="match status" value="1"/>
</dbReference>
<evidence type="ECO:0000256" key="1">
    <source>
        <dbReference type="ARBA" id="ARBA00004429"/>
    </source>
</evidence>
<feature type="transmembrane region" description="Helical" evidence="10">
    <location>
        <begin position="6"/>
        <end position="25"/>
    </location>
</feature>
<keyword evidence="4" id="KW-1003">Cell membrane</keyword>
<accession>A0ABS3Q280</accession>
<feature type="transmembrane region" description="Helical" evidence="10">
    <location>
        <begin position="32"/>
        <end position="52"/>
    </location>
</feature>
<dbReference type="Gene3D" id="1.10.3730.20">
    <property type="match status" value="1"/>
</dbReference>
<evidence type="ECO:0000256" key="4">
    <source>
        <dbReference type="ARBA" id="ARBA00022475"/>
    </source>
</evidence>
<proteinExistence type="inferred from homology"/>
<dbReference type="InterPro" id="IPR045324">
    <property type="entry name" value="Small_multidrug_res"/>
</dbReference>
<comment type="similarity">
    <text evidence="9">Belongs to the drug/metabolite transporter (DMT) superfamily. Small multidrug resistance (SMR) (TC 2.A.7.1) family.</text>
</comment>
<dbReference type="EMBL" id="JAGETV010000003">
    <property type="protein sequence ID" value="MBO1926429.1"/>
    <property type="molecule type" value="Genomic_DNA"/>
</dbReference>
<evidence type="ECO:0000256" key="9">
    <source>
        <dbReference type="RuleBase" id="RU003942"/>
    </source>
</evidence>
<dbReference type="InterPro" id="IPR037185">
    <property type="entry name" value="EmrE-like"/>
</dbReference>
<organism evidence="11 12">
    <name type="scientific">Thiomicrorhabdus marina</name>
    <dbReference type="NCBI Taxonomy" id="2818442"/>
    <lineage>
        <taxon>Bacteria</taxon>
        <taxon>Pseudomonadati</taxon>
        <taxon>Pseudomonadota</taxon>
        <taxon>Gammaproteobacteria</taxon>
        <taxon>Thiotrichales</taxon>
        <taxon>Piscirickettsiaceae</taxon>
        <taxon>Thiomicrorhabdus</taxon>
    </lineage>
</organism>
<dbReference type="InterPro" id="IPR000390">
    <property type="entry name" value="Small_drug/metabolite_transptr"/>
</dbReference>
<keyword evidence="7 10" id="KW-1133">Transmembrane helix</keyword>
<comment type="subcellular location">
    <subcellularLocation>
        <location evidence="1">Cell inner membrane</location>
        <topology evidence="1">Multi-pass membrane protein</topology>
    </subcellularLocation>
    <subcellularLocation>
        <location evidence="9">Cell membrane</location>
        <topology evidence="9">Multi-pass membrane protein</topology>
    </subcellularLocation>
</comment>
<protein>
    <recommendedName>
        <fullName evidence="3">Spermidine export protein MdtI</fullName>
    </recommendedName>
</protein>
<reference evidence="11 12" key="1">
    <citation type="submission" date="2021-03" db="EMBL/GenBank/DDBJ databases">
        <title>Thiomicrorhabdus sp.nov.,novel sulfur-oxidizing bacteria isolated from coastal sediment.</title>
        <authorList>
            <person name="Liu X."/>
        </authorList>
    </citation>
    <scope>NUCLEOTIDE SEQUENCE [LARGE SCALE GENOMIC DNA]</scope>
    <source>
        <strain evidence="11 12">6S2-11</strain>
    </source>
</reference>
<dbReference type="SUPFAM" id="SSF103481">
    <property type="entry name" value="Multidrug resistance efflux transporter EmrE"/>
    <property type="match status" value="1"/>
</dbReference>
<keyword evidence="12" id="KW-1185">Reference proteome</keyword>
<keyword evidence="8 10" id="KW-0472">Membrane</keyword>
<dbReference type="Proteomes" id="UP000664835">
    <property type="component" value="Unassembled WGS sequence"/>
</dbReference>
<gene>
    <name evidence="11" type="ORF">J3998_02485</name>
</gene>
<evidence type="ECO:0000256" key="2">
    <source>
        <dbReference type="ARBA" id="ARBA00011359"/>
    </source>
</evidence>
<evidence type="ECO:0000256" key="10">
    <source>
        <dbReference type="SAM" id="Phobius"/>
    </source>
</evidence>
<evidence type="ECO:0000256" key="6">
    <source>
        <dbReference type="ARBA" id="ARBA00022692"/>
    </source>
</evidence>
<evidence type="ECO:0000256" key="8">
    <source>
        <dbReference type="ARBA" id="ARBA00023136"/>
    </source>
</evidence>
<evidence type="ECO:0000313" key="12">
    <source>
        <dbReference type="Proteomes" id="UP000664835"/>
    </source>
</evidence>
<dbReference type="RefSeq" id="WP_208147412.1">
    <property type="nucleotide sequence ID" value="NZ_JAGETV010000003.1"/>
</dbReference>
<feature type="transmembrane region" description="Helical" evidence="10">
    <location>
        <begin position="86"/>
        <end position="105"/>
    </location>
</feature>
<feature type="transmembrane region" description="Helical" evidence="10">
    <location>
        <begin position="58"/>
        <end position="79"/>
    </location>
</feature>
<keyword evidence="5" id="KW-0997">Cell inner membrane</keyword>
<name>A0ABS3Q280_9GAMM</name>
<comment type="caution">
    <text evidence="11">The sequence shown here is derived from an EMBL/GenBank/DDBJ whole genome shotgun (WGS) entry which is preliminary data.</text>
</comment>
<evidence type="ECO:0000256" key="5">
    <source>
        <dbReference type="ARBA" id="ARBA00022519"/>
    </source>
</evidence>
<dbReference type="PANTHER" id="PTHR30561">
    <property type="entry name" value="SMR FAMILY PROTON-DEPENDENT DRUG EFFLUX TRANSPORTER SUGE"/>
    <property type="match status" value="1"/>
</dbReference>